<dbReference type="Pfam" id="PF02566">
    <property type="entry name" value="OsmC"/>
    <property type="match status" value="1"/>
</dbReference>
<organism evidence="2 3">
    <name type="scientific">Mucilaginibacter frigoritolerans</name>
    <dbReference type="NCBI Taxonomy" id="652788"/>
    <lineage>
        <taxon>Bacteria</taxon>
        <taxon>Pseudomonadati</taxon>
        <taxon>Bacteroidota</taxon>
        <taxon>Sphingobacteriia</taxon>
        <taxon>Sphingobacteriales</taxon>
        <taxon>Sphingobacteriaceae</taxon>
        <taxon>Mucilaginibacter</taxon>
    </lineage>
</organism>
<gene>
    <name evidence="2" type="ORF">JN11_01745</name>
</gene>
<sequence length="211" mass="23582">MKYILEHPVTAVIGTEKYKCTVEWRHGKFIVDEPEAKGGNDLGPDPYTLLLSSLGTCTIATLRMYIDRKGWDVPQISVAVNMYQETKDEKTVTVIDRDVSFSSPVTDEQRERLIQIAKACPVSKILEGEIQIRTFAYSDGEDKDKHTYTNGEVTVAWKPELCKHAARCATQLSTVFNPAVKPWVNMDGATSQEIVDQVNKCPTGALSIEKK</sequence>
<dbReference type="InterPro" id="IPR036102">
    <property type="entry name" value="OsmC/Ohrsf"/>
</dbReference>
<evidence type="ECO:0000313" key="2">
    <source>
        <dbReference type="EMBL" id="TWJ01594.1"/>
    </source>
</evidence>
<dbReference type="InterPro" id="IPR015946">
    <property type="entry name" value="KH_dom-like_a/b"/>
</dbReference>
<reference evidence="2 3" key="1">
    <citation type="submission" date="2019-07" db="EMBL/GenBank/DDBJ databases">
        <title>Genomic Encyclopedia of Archaeal and Bacterial Type Strains, Phase II (KMG-II): from individual species to whole genera.</title>
        <authorList>
            <person name="Goeker M."/>
        </authorList>
    </citation>
    <scope>NUCLEOTIDE SEQUENCE [LARGE SCALE GENOMIC DNA]</scope>
    <source>
        <strain evidence="2 3">ATCC BAA-1854</strain>
    </source>
</reference>
<dbReference type="InterPro" id="IPR003718">
    <property type="entry name" value="OsmC/Ohr_fam"/>
</dbReference>
<evidence type="ECO:0000259" key="1">
    <source>
        <dbReference type="Pfam" id="PF06902"/>
    </source>
</evidence>
<dbReference type="SUPFAM" id="SSF82784">
    <property type="entry name" value="OsmC-like"/>
    <property type="match status" value="1"/>
</dbReference>
<keyword evidence="3" id="KW-1185">Reference proteome</keyword>
<comment type="caution">
    <text evidence="2">The sequence shown here is derived from an EMBL/GenBank/DDBJ whole genome shotgun (WGS) entry which is preliminary data.</text>
</comment>
<protein>
    <submittedName>
        <fullName evidence="2">Putative redox protein</fullName>
    </submittedName>
</protein>
<dbReference type="Pfam" id="PF06902">
    <property type="entry name" value="Fer4_19"/>
    <property type="match status" value="1"/>
</dbReference>
<accession>A0A562U761</accession>
<dbReference type="PANTHER" id="PTHR39624:SF2">
    <property type="entry name" value="OSMC-LIKE PROTEIN"/>
    <property type="match status" value="1"/>
</dbReference>
<name>A0A562U761_9SPHI</name>
<evidence type="ECO:0000313" key="3">
    <source>
        <dbReference type="Proteomes" id="UP000317010"/>
    </source>
</evidence>
<feature type="domain" description="Divergent 4Fe-4S mono-cluster" evidence="1">
    <location>
        <begin position="148"/>
        <end position="210"/>
    </location>
</feature>
<proteinExistence type="predicted"/>
<dbReference type="OrthoDB" id="9791538at2"/>
<dbReference type="PANTHER" id="PTHR39624">
    <property type="entry name" value="PROTEIN INVOLVED IN RIMO-MEDIATED BETA-METHYLTHIOLATION OF RIBOSOMAL PROTEIN S12 YCAO"/>
    <property type="match status" value="1"/>
</dbReference>
<dbReference type="AlphaFoldDB" id="A0A562U761"/>
<dbReference type="Proteomes" id="UP000317010">
    <property type="component" value="Unassembled WGS sequence"/>
</dbReference>
<dbReference type="RefSeq" id="WP_144911655.1">
    <property type="nucleotide sequence ID" value="NZ_VLLI01000004.1"/>
</dbReference>
<dbReference type="InterPro" id="IPR010693">
    <property type="entry name" value="Divergent_4Fe-4S_mono-cluster"/>
</dbReference>
<dbReference type="EMBL" id="VLLI01000004">
    <property type="protein sequence ID" value="TWJ01594.1"/>
    <property type="molecule type" value="Genomic_DNA"/>
</dbReference>
<dbReference type="Gene3D" id="3.30.300.20">
    <property type="match status" value="1"/>
</dbReference>